<sequence length="285" mass="31640">MEALFMKKFGVLAATAVATAALFATAPASADVMNLAFNQPEDHPEYRSIAQFSDKLKEATGGEWSIEIFPNELLGSQKETIEMVQNGALPFSLVAGSLLENWNPDFAVFNLPYVFKDYKHLQRVVKDKTVVGDLFKSLENQGITVLCAMYSGTRNVYTKNKEVRTPADLSGLKIRVMQSDTMVKMLNYMGGTGTPMGQGEVYTAIQTGVLDGAENNEVTYYALKQHEVGPIYNLTGHLMMPDYIVTNTAYFNSLPDNVKQFFADNIDALVDTEFEMFQQEVSKSL</sequence>
<organism evidence="5 6">
    <name type="scientific">Succinatimonas hippei (strain DSM 22608 / JCM 16073 / KCTC 15190 / YIT 12066)</name>
    <dbReference type="NCBI Taxonomy" id="762983"/>
    <lineage>
        <taxon>Bacteria</taxon>
        <taxon>Pseudomonadati</taxon>
        <taxon>Pseudomonadota</taxon>
        <taxon>Gammaproteobacteria</taxon>
        <taxon>Aeromonadales</taxon>
        <taxon>Succinivibrionaceae</taxon>
        <taxon>Succinatimonas</taxon>
    </lineage>
</organism>
<keyword evidence="5" id="KW-0675">Receptor</keyword>
<dbReference type="CDD" id="cd13671">
    <property type="entry name" value="PBP2_TRAP_SBP_like_3"/>
    <property type="match status" value="1"/>
</dbReference>
<dbReference type="NCBIfam" id="NF037995">
    <property type="entry name" value="TRAP_S1"/>
    <property type="match status" value="1"/>
</dbReference>
<dbReference type="NCBIfam" id="TIGR00787">
    <property type="entry name" value="dctP"/>
    <property type="match status" value="1"/>
</dbReference>
<dbReference type="GO" id="GO:0030288">
    <property type="term" value="C:outer membrane-bounded periplasmic space"/>
    <property type="evidence" value="ECO:0007669"/>
    <property type="project" value="InterPro"/>
</dbReference>
<accession>E8LIY8</accession>
<dbReference type="InterPro" id="IPR038404">
    <property type="entry name" value="TRAP_DctP_sf"/>
</dbReference>
<comment type="similarity">
    <text evidence="1">Belongs to the bacterial solute-binding protein 7 family.</text>
</comment>
<name>E8LIY8_SUCHY</name>
<evidence type="ECO:0000256" key="4">
    <source>
        <dbReference type="SAM" id="SignalP"/>
    </source>
</evidence>
<keyword evidence="2" id="KW-0813">Transport</keyword>
<dbReference type="eggNOG" id="COG1638">
    <property type="taxonomic scope" value="Bacteria"/>
</dbReference>
<evidence type="ECO:0000313" key="6">
    <source>
        <dbReference type="Proteomes" id="UP000018458"/>
    </source>
</evidence>
<dbReference type="PANTHER" id="PTHR33376">
    <property type="match status" value="1"/>
</dbReference>
<evidence type="ECO:0000256" key="1">
    <source>
        <dbReference type="ARBA" id="ARBA00009023"/>
    </source>
</evidence>
<proteinExistence type="inferred from homology"/>
<dbReference type="EMBL" id="AEVO01000031">
    <property type="protein sequence ID" value="EFY07519.1"/>
    <property type="molecule type" value="Genomic_DNA"/>
</dbReference>
<dbReference type="Gene3D" id="3.40.190.170">
    <property type="entry name" value="Bacterial extracellular solute-binding protein, family 7"/>
    <property type="match status" value="1"/>
</dbReference>
<dbReference type="Proteomes" id="UP000018458">
    <property type="component" value="Unassembled WGS sequence"/>
</dbReference>
<evidence type="ECO:0000256" key="3">
    <source>
        <dbReference type="ARBA" id="ARBA00022729"/>
    </source>
</evidence>
<comment type="caution">
    <text evidence="5">The sequence shown here is derived from an EMBL/GenBank/DDBJ whole genome shotgun (WGS) entry which is preliminary data.</text>
</comment>
<keyword evidence="3 4" id="KW-0732">Signal</keyword>
<dbReference type="PANTHER" id="PTHR33376:SF7">
    <property type="entry name" value="C4-DICARBOXYLATE-BINDING PROTEIN DCTB"/>
    <property type="match status" value="1"/>
</dbReference>
<evidence type="ECO:0000313" key="5">
    <source>
        <dbReference type="EMBL" id="EFY07519.1"/>
    </source>
</evidence>
<feature type="signal peptide" evidence="4">
    <location>
        <begin position="1"/>
        <end position="30"/>
    </location>
</feature>
<dbReference type="OrthoDB" id="8690069at2"/>
<dbReference type="STRING" id="762983.HMPREF9444_00661"/>
<feature type="chain" id="PRO_5003224167" evidence="4">
    <location>
        <begin position="31"/>
        <end position="285"/>
    </location>
</feature>
<dbReference type="AlphaFoldDB" id="E8LIY8"/>
<evidence type="ECO:0000256" key="2">
    <source>
        <dbReference type="ARBA" id="ARBA00022448"/>
    </source>
</evidence>
<reference evidence="5 6" key="1">
    <citation type="submission" date="2011-01" db="EMBL/GenBank/DDBJ databases">
        <authorList>
            <person name="Weinstock G."/>
            <person name="Sodergren E."/>
            <person name="Clifton S."/>
            <person name="Fulton L."/>
            <person name="Fulton B."/>
            <person name="Courtney L."/>
            <person name="Fronick C."/>
            <person name="Harrison M."/>
            <person name="Strong C."/>
            <person name="Farmer C."/>
            <person name="Delahaunty K."/>
            <person name="Markovic C."/>
            <person name="Hall O."/>
            <person name="Minx P."/>
            <person name="Tomlinson C."/>
            <person name="Mitreva M."/>
            <person name="Hou S."/>
            <person name="Chen J."/>
            <person name="Wollam A."/>
            <person name="Pepin K.H."/>
            <person name="Johnson M."/>
            <person name="Bhonagiri V."/>
            <person name="Zhang X."/>
            <person name="Suruliraj S."/>
            <person name="Warren W."/>
            <person name="Chinwalla A."/>
            <person name="Mardis E.R."/>
            <person name="Wilson R.K."/>
        </authorList>
    </citation>
    <scope>NUCLEOTIDE SEQUENCE [LARGE SCALE GENOMIC DNA]</scope>
    <source>
        <strain evidence="6">DSM 22608 / JCM 16073 / KCTC 15190 / YIT 12066</strain>
    </source>
</reference>
<dbReference type="GO" id="GO:0055085">
    <property type="term" value="P:transmembrane transport"/>
    <property type="evidence" value="ECO:0007669"/>
    <property type="project" value="InterPro"/>
</dbReference>
<dbReference type="InterPro" id="IPR004682">
    <property type="entry name" value="TRAP_DctP"/>
</dbReference>
<dbReference type="Pfam" id="PF03480">
    <property type="entry name" value="DctP"/>
    <property type="match status" value="1"/>
</dbReference>
<dbReference type="HOGENOM" id="CLU_036176_4_0_6"/>
<keyword evidence="6" id="KW-1185">Reference proteome</keyword>
<dbReference type="InterPro" id="IPR018389">
    <property type="entry name" value="DctP_fam"/>
</dbReference>
<gene>
    <name evidence="5" type="ORF">HMPREF9444_00661</name>
</gene>
<protein>
    <submittedName>
        <fullName evidence="5">TRAP transporter solute receptor, DctP family</fullName>
    </submittedName>
</protein>